<feature type="compositionally biased region" description="Pro residues" evidence="1">
    <location>
        <begin position="391"/>
        <end position="402"/>
    </location>
</feature>
<accession>A0A4P9Y736</accession>
<dbReference type="EMBL" id="KZ987775">
    <property type="protein sequence ID" value="RKP14928.1"/>
    <property type="molecule type" value="Genomic_DNA"/>
</dbReference>
<feature type="compositionally biased region" description="Pro residues" evidence="1">
    <location>
        <begin position="132"/>
        <end position="147"/>
    </location>
</feature>
<feature type="compositionally biased region" description="Low complexity" evidence="1">
    <location>
        <begin position="358"/>
        <end position="368"/>
    </location>
</feature>
<dbReference type="PROSITE" id="PS51082">
    <property type="entry name" value="WH2"/>
    <property type="match status" value="1"/>
</dbReference>
<evidence type="ECO:0000256" key="1">
    <source>
        <dbReference type="SAM" id="MobiDB-lite"/>
    </source>
</evidence>
<evidence type="ECO:0000259" key="2">
    <source>
        <dbReference type="PROSITE" id="PS51082"/>
    </source>
</evidence>
<keyword evidence="4" id="KW-1185">Reference proteome</keyword>
<dbReference type="InterPro" id="IPR003124">
    <property type="entry name" value="WH2_dom"/>
</dbReference>
<evidence type="ECO:0000313" key="4">
    <source>
        <dbReference type="Proteomes" id="UP000267251"/>
    </source>
</evidence>
<evidence type="ECO:0000313" key="3">
    <source>
        <dbReference type="EMBL" id="RKP14928.1"/>
    </source>
</evidence>
<dbReference type="Pfam" id="PF02205">
    <property type="entry name" value="WH2"/>
    <property type="match status" value="1"/>
</dbReference>
<organism evidence="3 4">
    <name type="scientific">Piptocephalis cylindrospora</name>
    <dbReference type="NCBI Taxonomy" id="1907219"/>
    <lineage>
        <taxon>Eukaryota</taxon>
        <taxon>Fungi</taxon>
        <taxon>Fungi incertae sedis</taxon>
        <taxon>Zoopagomycota</taxon>
        <taxon>Zoopagomycotina</taxon>
        <taxon>Zoopagomycetes</taxon>
        <taxon>Zoopagales</taxon>
        <taxon>Piptocephalidaceae</taxon>
        <taxon>Piptocephalis</taxon>
    </lineage>
</organism>
<feature type="region of interest" description="Disordered" evidence="1">
    <location>
        <begin position="441"/>
        <end position="507"/>
    </location>
</feature>
<name>A0A4P9Y736_9FUNG</name>
<dbReference type="SMART" id="SM00246">
    <property type="entry name" value="WH2"/>
    <property type="match status" value="1"/>
</dbReference>
<feature type="compositionally biased region" description="Low complexity" evidence="1">
    <location>
        <begin position="148"/>
        <end position="163"/>
    </location>
</feature>
<feature type="compositionally biased region" description="Polar residues" evidence="1">
    <location>
        <begin position="456"/>
        <end position="465"/>
    </location>
</feature>
<dbReference type="OrthoDB" id="2430277at2759"/>
<feature type="region of interest" description="Disordered" evidence="1">
    <location>
        <begin position="293"/>
        <end position="406"/>
    </location>
</feature>
<feature type="compositionally biased region" description="Pro residues" evidence="1">
    <location>
        <begin position="293"/>
        <end position="330"/>
    </location>
</feature>
<feature type="compositionally biased region" description="Gly residues" evidence="1">
    <location>
        <begin position="212"/>
        <end position="229"/>
    </location>
</feature>
<dbReference type="Proteomes" id="UP000267251">
    <property type="component" value="Unassembled WGS sequence"/>
</dbReference>
<feature type="domain" description="WH2" evidence="2">
    <location>
        <begin position="160"/>
        <end position="177"/>
    </location>
</feature>
<feature type="compositionally biased region" description="Pro residues" evidence="1">
    <location>
        <begin position="247"/>
        <end position="266"/>
    </location>
</feature>
<proteinExistence type="predicted"/>
<dbReference type="AlphaFoldDB" id="A0A4P9Y736"/>
<reference evidence="4" key="1">
    <citation type="journal article" date="2018" name="Nat. Microbiol.">
        <title>Leveraging single-cell genomics to expand the fungal tree of life.</title>
        <authorList>
            <person name="Ahrendt S.R."/>
            <person name="Quandt C.A."/>
            <person name="Ciobanu D."/>
            <person name="Clum A."/>
            <person name="Salamov A."/>
            <person name="Andreopoulos B."/>
            <person name="Cheng J.F."/>
            <person name="Woyke T."/>
            <person name="Pelin A."/>
            <person name="Henrissat B."/>
            <person name="Reynolds N.K."/>
            <person name="Benny G.L."/>
            <person name="Smith M.E."/>
            <person name="James T.Y."/>
            <person name="Grigoriev I.V."/>
        </authorList>
    </citation>
    <scope>NUCLEOTIDE SEQUENCE [LARGE SCALE GENOMIC DNA]</scope>
</reference>
<dbReference type="GO" id="GO:0003779">
    <property type="term" value="F:actin binding"/>
    <property type="evidence" value="ECO:0007669"/>
    <property type="project" value="InterPro"/>
</dbReference>
<protein>
    <recommendedName>
        <fullName evidence="2">WH2 domain-containing protein</fullName>
    </recommendedName>
</protein>
<gene>
    <name evidence="3" type="ORF">BJ684DRAFT_14778</name>
</gene>
<feature type="region of interest" description="Disordered" evidence="1">
    <location>
        <begin position="116"/>
        <end position="274"/>
    </location>
</feature>
<sequence>MATFILSYYRESPKGIDEQPCVTKRSLPLRACQDIFKDGMTPLPHHADSARVRDKVSVSISVRDNLQIHTPPPILPISMKDDNVSHSPNKLHTDGRNILAVCCVDADADASVGVIIPLKPHPQDDDEDDEPNPMPGPPPPPPPPPPSSGGTAPRPAAAPGRGALLSQIQGGARLKKAVTNDRSKPIVSGSASGGGASASTSGSAAAPPPPMGGGGGGGGGGGPGLGGLFANGMPTLRKTPGGVQAPAPNPASPPSLPPQLSLPPPLLHQGPCLPGLRYLPGRLYLLELLPLLPEPLPQHCPPVALPPPPPEPLHPPPPPRKAAPPPPPASRKPTVAPGGLKGRKGPPPPPPPRPGKKIPPSGDSATPTSPAPPPPHRALPHPSGGGASPSSGPPTRHPPPPSSVEDRSMWDLQHHAIHPFHPLGMDWVIASKGVNNPYMSGAFTSGGPPPTLTPGVQASSSQAQSRWYFPNPTTFPPPRHFSPESLVYPSGTPSVRPLDLSSLPLRH</sequence>